<dbReference type="InterPro" id="IPR018297">
    <property type="entry name" value="A/G_cyclase_CS"/>
</dbReference>
<keyword evidence="5" id="KW-0547">Nucleotide-binding</keyword>
<dbReference type="InterPro" id="IPR001054">
    <property type="entry name" value="A/G_cyclase"/>
</dbReference>
<sequence length="655" mass="74899">MGNRSTGDSSIFGSSLEPEIANAIRVKAGCFRVNPNTERGKKIYLIQMLILPFIPICALIIQNSYTMHQVMQDHAATVKEQDLGGENYPTLEQSNPKTPLHSNEDLVRIFEFLMAERNNITAYLIHLSRVRNFFEVPSGNVSMFYRVPALFETRFHQLPILNEYLNILSDRRKTFEEIIEVVFEHEDSTFELISYYAEVNEVIIEYMFQRQEAIGSSGLIWRLTRASHNLLRAKENLSIFMFYGVYCILKGNLNRKHYGEFVKHETLTLENLLISKQFSLFLGSHMKFIVTDVTTKIHKHILSGSNVDDAVCYFNHHVPDPAEYYFQIMSGFITELQQYQKELNFTIEQEIVNNGEASYRSKMVSFLILLVVLIISPIIIFLVRNATFTIQNFAGNLVDKTIELRNEKKKSDRLLFEMLPPAVVMQLRQRRQVPAENFDSVTIYFSDIVGFTNISADSSPMEVVNMLNTLYKLFDSRIRKYDVYKVETIGDAYMVVSGLPQRNGTLHAGEIATMSLDLLVGIEHFKIPHLPNIKLEIRVGINTGPCVAGVVGTTMPRYCLFGDTINTASRMESAGEPMKIHITEATKQALDNLEDVYEIEMRGVMEIKGKGTMNTYWLRGKQGHTLGDDMEIPFDPTPEFLQIIEPDSEMTSIID</sequence>
<evidence type="ECO:0000256" key="12">
    <source>
        <dbReference type="ARBA" id="ARBA00023293"/>
    </source>
</evidence>
<dbReference type="Gene3D" id="6.10.250.780">
    <property type="match status" value="1"/>
</dbReference>
<keyword evidence="9" id="KW-0675">Receptor</keyword>
<dbReference type="PROSITE" id="PS50125">
    <property type="entry name" value="GUANYLATE_CYCLASE_2"/>
    <property type="match status" value="1"/>
</dbReference>
<dbReference type="AlphaFoldDB" id="A0A8D8QF91"/>
<keyword evidence="12" id="KW-0141">cGMP biosynthesis</keyword>
<dbReference type="PANTHER" id="PTHR11920">
    <property type="entry name" value="GUANYLYL CYCLASE"/>
    <property type="match status" value="1"/>
</dbReference>
<evidence type="ECO:0000256" key="7">
    <source>
        <dbReference type="ARBA" id="ARBA00023134"/>
    </source>
</evidence>
<evidence type="ECO:0000259" key="15">
    <source>
        <dbReference type="PROSITE" id="PS50125"/>
    </source>
</evidence>
<evidence type="ECO:0000313" key="16">
    <source>
        <dbReference type="EMBL" id="CAG6630532.1"/>
    </source>
</evidence>
<evidence type="ECO:0000256" key="14">
    <source>
        <dbReference type="SAM" id="Phobius"/>
    </source>
</evidence>
<evidence type="ECO:0000256" key="1">
    <source>
        <dbReference type="ARBA" id="ARBA00004479"/>
    </source>
</evidence>
<keyword evidence="6 14" id="KW-1133">Transmembrane helix</keyword>
<dbReference type="GO" id="GO:0004383">
    <property type="term" value="F:guanylate cyclase activity"/>
    <property type="evidence" value="ECO:0007669"/>
    <property type="project" value="UniProtKB-EC"/>
</dbReference>
<evidence type="ECO:0000256" key="3">
    <source>
        <dbReference type="ARBA" id="ARBA00022692"/>
    </source>
</evidence>
<dbReference type="PANTHER" id="PTHR11920:SF501">
    <property type="entry name" value="GUANYLATE CYCLASE 32E"/>
    <property type="match status" value="1"/>
</dbReference>
<dbReference type="GO" id="GO:0005886">
    <property type="term" value="C:plasma membrane"/>
    <property type="evidence" value="ECO:0007669"/>
    <property type="project" value="TreeGrafter"/>
</dbReference>
<reference evidence="16" key="1">
    <citation type="submission" date="2021-05" db="EMBL/GenBank/DDBJ databases">
        <authorList>
            <person name="Alioto T."/>
            <person name="Alioto T."/>
            <person name="Gomez Garrido J."/>
        </authorList>
    </citation>
    <scope>NUCLEOTIDE SEQUENCE</scope>
</reference>
<comment type="subcellular location">
    <subcellularLocation>
        <location evidence="1">Membrane</location>
        <topology evidence="1">Single-pass type I membrane protein</topology>
    </subcellularLocation>
</comment>
<dbReference type="EMBL" id="HBUF01385087">
    <property type="protein sequence ID" value="CAG6731837.1"/>
    <property type="molecule type" value="Transcribed_RNA"/>
</dbReference>
<evidence type="ECO:0000256" key="8">
    <source>
        <dbReference type="ARBA" id="ARBA00023136"/>
    </source>
</evidence>
<feature type="transmembrane region" description="Helical" evidence="14">
    <location>
        <begin position="363"/>
        <end position="383"/>
    </location>
</feature>
<keyword evidence="11 13" id="KW-0456">Lyase</keyword>
<organism evidence="16">
    <name type="scientific">Cacopsylla melanoneura</name>
    <dbReference type="NCBI Taxonomy" id="428564"/>
    <lineage>
        <taxon>Eukaryota</taxon>
        <taxon>Metazoa</taxon>
        <taxon>Ecdysozoa</taxon>
        <taxon>Arthropoda</taxon>
        <taxon>Hexapoda</taxon>
        <taxon>Insecta</taxon>
        <taxon>Pterygota</taxon>
        <taxon>Neoptera</taxon>
        <taxon>Paraneoptera</taxon>
        <taxon>Hemiptera</taxon>
        <taxon>Sternorrhyncha</taxon>
        <taxon>Psylloidea</taxon>
        <taxon>Psyllidae</taxon>
        <taxon>Psyllinae</taxon>
        <taxon>Cacopsylla</taxon>
    </lineage>
</organism>
<dbReference type="EMBL" id="HBUF01074053">
    <property type="protein sequence ID" value="CAG6630532.1"/>
    <property type="molecule type" value="Transcribed_RNA"/>
</dbReference>
<dbReference type="GO" id="GO:0005525">
    <property type="term" value="F:GTP binding"/>
    <property type="evidence" value="ECO:0007669"/>
    <property type="project" value="UniProtKB-KW"/>
</dbReference>
<dbReference type="Pfam" id="PF00211">
    <property type="entry name" value="Guanylate_cyc"/>
    <property type="match status" value="1"/>
</dbReference>
<dbReference type="GO" id="GO:0035556">
    <property type="term" value="P:intracellular signal transduction"/>
    <property type="evidence" value="ECO:0007669"/>
    <property type="project" value="InterPro"/>
</dbReference>
<comment type="similarity">
    <text evidence="13">Belongs to the adenylyl cyclase class-4/guanylyl cyclase family.</text>
</comment>
<keyword evidence="7" id="KW-0342">GTP-binding</keyword>
<dbReference type="PROSITE" id="PS00452">
    <property type="entry name" value="GUANYLATE_CYCLASE_1"/>
    <property type="match status" value="1"/>
</dbReference>
<dbReference type="EC" id="4.6.1.2" evidence="2"/>
<dbReference type="InterPro" id="IPR029787">
    <property type="entry name" value="Nucleotide_cyclase"/>
</dbReference>
<keyword evidence="8 14" id="KW-0472">Membrane</keyword>
<accession>A0A8D8QF91</accession>
<dbReference type="GO" id="GO:0004016">
    <property type="term" value="F:adenylate cyclase activity"/>
    <property type="evidence" value="ECO:0007669"/>
    <property type="project" value="TreeGrafter"/>
</dbReference>
<protein>
    <recommendedName>
        <fullName evidence="2">guanylate cyclase</fullName>
        <ecNumber evidence="2">4.6.1.2</ecNumber>
    </recommendedName>
</protein>
<keyword evidence="3 14" id="KW-0812">Transmembrane</keyword>
<feature type="transmembrane region" description="Helical" evidence="14">
    <location>
        <begin position="43"/>
        <end position="61"/>
    </location>
</feature>
<evidence type="ECO:0000256" key="2">
    <source>
        <dbReference type="ARBA" id="ARBA00012202"/>
    </source>
</evidence>
<keyword evidence="4" id="KW-0732">Signal</keyword>
<dbReference type="SUPFAM" id="SSF55073">
    <property type="entry name" value="Nucleotide cyclase"/>
    <property type="match status" value="1"/>
</dbReference>
<keyword evidence="10" id="KW-0325">Glycoprotein</keyword>
<evidence type="ECO:0000256" key="5">
    <source>
        <dbReference type="ARBA" id="ARBA00022741"/>
    </source>
</evidence>
<evidence type="ECO:0000256" key="13">
    <source>
        <dbReference type="RuleBase" id="RU000405"/>
    </source>
</evidence>
<evidence type="ECO:0000256" key="4">
    <source>
        <dbReference type="ARBA" id="ARBA00022729"/>
    </source>
</evidence>
<feature type="domain" description="Guanylate cyclase" evidence="15">
    <location>
        <begin position="442"/>
        <end position="572"/>
    </location>
</feature>
<dbReference type="GO" id="GO:0001653">
    <property type="term" value="F:peptide receptor activity"/>
    <property type="evidence" value="ECO:0007669"/>
    <property type="project" value="TreeGrafter"/>
</dbReference>
<dbReference type="SMART" id="SM00044">
    <property type="entry name" value="CYCc"/>
    <property type="match status" value="1"/>
</dbReference>
<proteinExistence type="inferred from homology"/>
<dbReference type="InterPro" id="IPR050401">
    <property type="entry name" value="Cyclic_nucleotide_synthase"/>
</dbReference>
<evidence type="ECO:0000256" key="10">
    <source>
        <dbReference type="ARBA" id="ARBA00023180"/>
    </source>
</evidence>
<evidence type="ECO:0000256" key="9">
    <source>
        <dbReference type="ARBA" id="ARBA00023170"/>
    </source>
</evidence>
<name>A0A8D8QF91_9HEMI</name>
<dbReference type="GO" id="GO:0007168">
    <property type="term" value="P:receptor guanylyl cyclase signaling pathway"/>
    <property type="evidence" value="ECO:0007669"/>
    <property type="project" value="TreeGrafter"/>
</dbReference>
<evidence type="ECO:0000256" key="11">
    <source>
        <dbReference type="ARBA" id="ARBA00023239"/>
    </source>
</evidence>
<dbReference type="CDD" id="cd07302">
    <property type="entry name" value="CHD"/>
    <property type="match status" value="1"/>
</dbReference>
<dbReference type="Gene3D" id="3.30.70.1230">
    <property type="entry name" value="Nucleotide cyclase"/>
    <property type="match status" value="1"/>
</dbReference>
<dbReference type="FunFam" id="3.30.70.1230:FF:000004">
    <property type="entry name" value="Guanylate cyclase"/>
    <property type="match status" value="1"/>
</dbReference>
<evidence type="ECO:0000256" key="6">
    <source>
        <dbReference type="ARBA" id="ARBA00022989"/>
    </source>
</evidence>